<dbReference type="EMBL" id="BMKR01000012">
    <property type="protein sequence ID" value="GGF84320.1"/>
    <property type="molecule type" value="Genomic_DNA"/>
</dbReference>
<reference evidence="1" key="2">
    <citation type="submission" date="2020-09" db="EMBL/GenBank/DDBJ databases">
        <authorList>
            <person name="Sun Q."/>
            <person name="Zhou Y."/>
        </authorList>
    </citation>
    <scope>NUCLEOTIDE SEQUENCE</scope>
    <source>
        <strain evidence="1">CGMCC 1.16134</strain>
    </source>
</reference>
<keyword evidence="2" id="KW-1185">Reference proteome</keyword>
<dbReference type="RefSeq" id="WP_189026476.1">
    <property type="nucleotide sequence ID" value="NZ_BMKR01000012.1"/>
</dbReference>
<dbReference type="AlphaFoldDB" id="A0A917CCI4"/>
<evidence type="ECO:0000313" key="2">
    <source>
        <dbReference type="Proteomes" id="UP000637643"/>
    </source>
</evidence>
<organism evidence="1 2">
    <name type="scientific">Paenibacillus albidus</name>
    <dbReference type="NCBI Taxonomy" id="2041023"/>
    <lineage>
        <taxon>Bacteria</taxon>
        <taxon>Bacillati</taxon>
        <taxon>Bacillota</taxon>
        <taxon>Bacilli</taxon>
        <taxon>Bacillales</taxon>
        <taxon>Paenibacillaceae</taxon>
        <taxon>Paenibacillus</taxon>
    </lineage>
</organism>
<proteinExistence type="predicted"/>
<comment type="caution">
    <text evidence="1">The sequence shown here is derived from an EMBL/GenBank/DDBJ whole genome shotgun (WGS) entry which is preliminary data.</text>
</comment>
<gene>
    <name evidence="1" type="ORF">GCM10010912_31910</name>
</gene>
<sequence length="192" mass="21846">MAQISNRRTRRPGTANDLRKVAQSMLPFYKKIACSREFAKQWSSAVVKADLGRMGRLLSTIPSLANNEDYGTNAIGYFISFPLPKRSLYYTNGTTIPPGLVQFTFNTKVHRSIARSVLPLYRKLAVGGAFAWSFAGAIRRQDTALLTRMVRRLVRTRSLKSIRIENAGVVLLFKTRFSSYPYRNLLIRDVHR</sequence>
<reference evidence="1" key="1">
    <citation type="journal article" date="2014" name="Int. J. Syst. Evol. Microbiol.">
        <title>Complete genome sequence of Corynebacterium casei LMG S-19264T (=DSM 44701T), isolated from a smear-ripened cheese.</title>
        <authorList>
            <consortium name="US DOE Joint Genome Institute (JGI-PGF)"/>
            <person name="Walter F."/>
            <person name="Albersmeier A."/>
            <person name="Kalinowski J."/>
            <person name="Ruckert C."/>
        </authorList>
    </citation>
    <scope>NUCLEOTIDE SEQUENCE</scope>
    <source>
        <strain evidence="1">CGMCC 1.16134</strain>
    </source>
</reference>
<accession>A0A917CCI4</accession>
<protein>
    <submittedName>
        <fullName evidence="1">Uncharacterized protein</fullName>
    </submittedName>
</protein>
<evidence type="ECO:0000313" key="1">
    <source>
        <dbReference type="EMBL" id="GGF84320.1"/>
    </source>
</evidence>
<name>A0A917CCI4_9BACL</name>
<dbReference type="Proteomes" id="UP000637643">
    <property type="component" value="Unassembled WGS sequence"/>
</dbReference>